<dbReference type="PANTHER" id="PTHR48081:SF8">
    <property type="entry name" value="ALPHA_BETA HYDROLASE FOLD-3 DOMAIN-CONTAINING PROTEIN-RELATED"/>
    <property type="match status" value="1"/>
</dbReference>
<organism evidence="3 4">
    <name type="scientific">Septoria linicola</name>
    <dbReference type="NCBI Taxonomy" id="215465"/>
    <lineage>
        <taxon>Eukaryota</taxon>
        <taxon>Fungi</taxon>
        <taxon>Dikarya</taxon>
        <taxon>Ascomycota</taxon>
        <taxon>Pezizomycotina</taxon>
        <taxon>Dothideomycetes</taxon>
        <taxon>Dothideomycetidae</taxon>
        <taxon>Mycosphaerellales</taxon>
        <taxon>Mycosphaerellaceae</taxon>
        <taxon>Septoria</taxon>
    </lineage>
</organism>
<dbReference type="PANTHER" id="PTHR48081">
    <property type="entry name" value="AB HYDROLASE SUPERFAMILY PROTEIN C4A8.06C"/>
    <property type="match status" value="1"/>
</dbReference>
<dbReference type="InterPro" id="IPR013094">
    <property type="entry name" value="AB_hydrolase_3"/>
</dbReference>
<evidence type="ECO:0000313" key="3">
    <source>
        <dbReference type="EMBL" id="USW52105.1"/>
    </source>
</evidence>
<dbReference type="InterPro" id="IPR050300">
    <property type="entry name" value="GDXG_lipolytic_enzyme"/>
</dbReference>
<reference evidence="3" key="1">
    <citation type="submission" date="2022-06" db="EMBL/GenBank/DDBJ databases">
        <title>Complete genome sequences of two strains of the flax pathogen Septoria linicola.</title>
        <authorList>
            <person name="Lapalu N."/>
            <person name="Simon A."/>
            <person name="Demenou B."/>
            <person name="Paumier D."/>
            <person name="Guillot M.-P."/>
            <person name="Gout L."/>
            <person name="Valade R."/>
        </authorList>
    </citation>
    <scope>NUCLEOTIDE SEQUENCE</scope>
    <source>
        <strain evidence="3">SE15195</strain>
    </source>
</reference>
<dbReference type="Pfam" id="PF07859">
    <property type="entry name" value="Abhydrolase_3"/>
    <property type="match status" value="1"/>
</dbReference>
<dbReference type="SUPFAM" id="SSF53474">
    <property type="entry name" value="alpha/beta-Hydrolases"/>
    <property type="match status" value="1"/>
</dbReference>
<evidence type="ECO:0000313" key="4">
    <source>
        <dbReference type="Proteomes" id="UP001056384"/>
    </source>
</evidence>
<accession>A0A9Q9AT70</accession>
<evidence type="ECO:0000259" key="2">
    <source>
        <dbReference type="Pfam" id="PF07859"/>
    </source>
</evidence>
<dbReference type="Gene3D" id="3.40.50.1820">
    <property type="entry name" value="alpha/beta hydrolase"/>
    <property type="match status" value="1"/>
</dbReference>
<feature type="domain" description="Alpha/beta hydrolase fold-3" evidence="2">
    <location>
        <begin position="99"/>
        <end position="320"/>
    </location>
</feature>
<gene>
    <name evidence="3" type="ORF">Slin15195_G054240</name>
</gene>
<dbReference type="InterPro" id="IPR029058">
    <property type="entry name" value="AB_hydrolase_fold"/>
</dbReference>
<sequence>MLFTQDFTKLSRQEILDLARPTKEYQEIKEIWPPLRIDWHDQQKAVAKLRTQTEVADEMDELDPAVGEEFLKIKARDGYDLTLRIFRSNEHTDPNGPLVVLWHGGGWVIGSPTMVAELARSLCKRFGAIVVAPNYRLAPEHPWPASINDAWDSYDWIRQNAYTKIGGHEDGNFIMGGISAGASMAIAIAHQAQDEQLEPKITGVYSACGSVRPLDVEKLEPQYRERYLSRTQDECINNPVLSKEMTNLMTECAKPDTTSKLYLPLLWPGNESHQGLPRIYQQLCGRDYSRDEGLIFDDILKNNGGQSRVDLYPGLPHCFWIALPYVPEFKQWEKDTITGFRWLLDAK</sequence>
<dbReference type="AlphaFoldDB" id="A0A9Q9AT70"/>
<name>A0A9Q9AT70_9PEZI</name>
<evidence type="ECO:0000256" key="1">
    <source>
        <dbReference type="ARBA" id="ARBA00022801"/>
    </source>
</evidence>
<keyword evidence="1 3" id="KW-0378">Hydrolase</keyword>
<dbReference type="GO" id="GO:0016787">
    <property type="term" value="F:hydrolase activity"/>
    <property type="evidence" value="ECO:0007669"/>
    <property type="project" value="UniProtKB-KW"/>
</dbReference>
<dbReference type="EMBL" id="CP099421">
    <property type="protein sequence ID" value="USW52105.1"/>
    <property type="molecule type" value="Genomic_DNA"/>
</dbReference>
<proteinExistence type="predicted"/>
<keyword evidence="4" id="KW-1185">Reference proteome</keyword>
<dbReference type="Proteomes" id="UP001056384">
    <property type="component" value="Chromosome 4"/>
</dbReference>
<protein>
    <submittedName>
        <fullName evidence="3">Alpha/beta hydrolase-3</fullName>
    </submittedName>
</protein>